<dbReference type="AlphaFoldDB" id="A0AAE1DWE2"/>
<dbReference type="PANTHER" id="PTHR35385:SF2">
    <property type="entry name" value="PROTEIN B, PUTATIVE-RELATED"/>
    <property type="match status" value="1"/>
</dbReference>
<comment type="caution">
    <text evidence="2">The sequence shown here is derived from an EMBL/GenBank/DDBJ whole genome shotgun (WGS) entry which is preliminary data.</text>
</comment>
<protein>
    <submittedName>
        <fullName evidence="2">Uncharacterized protein</fullName>
    </submittedName>
</protein>
<organism evidence="2 3">
    <name type="scientific">Elysia crispata</name>
    <name type="common">lettuce slug</name>
    <dbReference type="NCBI Taxonomy" id="231223"/>
    <lineage>
        <taxon>Eukaryota</taxon>
        <taxon>Metazoa</taxon>
        <taxon>Spiralia</taxon>
        <taxon>Lophotrochozoa</taxon>
        <taxon>Mollusca</taxon>
        <taxon>Gastropoda</taxon>
        <taxon>Heterobranchia</taxon>
        <taxon>Euthyneura</taxon>
        <taxon>Panpulmonata</taxon>
        <taxon>Sacoglossa</taxon>
        <taxon>Placobranchoidea</taxon>
        <taxon>Plakobranchidae</taxon>
        <taxon>Elysia</taxon>
    </lineage>
</organism>
<accession>A0AAE1DWE2</accession>
<feature type="region of interest" description="Disordered" evidence="1">
    <location>
        <begin position="755"/>
        <end position="777"/>
    </location>
</feature>
<name>A0AAE1DWE2_9GAST</name>
<gene>
    <name evidence="2" type="ORF">RRG08_008531</name>
</gene>
<evidence type="ECO:0000313" key="2">
    <source>
        <dbReference type="EMBL" id="KAK3785192.1"/>
    </source>
</evidence>
<dbReference type="EMBL" id="JAWDGP010002164">
    <property type="protein sequence ID" value="KAK3785192.1"/>
    <property type="molecule type" value="Genomic_DNA"/>
</dbReference>
<dbReference type="Proteomes" id="UP001283361">
    <property type="component" value="Unassembled WGS sequence"/>
</dbReference>
<evidence type="ECO:0000256" key="1">
    <source>
        <dbReference type="SAM" id="MobiDB-lite"/>
    </source>
</evidence>
<keyword evidence="3" id="KW-1185">Reference proteome</keyword>
<reference evidence="2" key="1">
    <citation type="journal article" date="2023" name="G3 (Bethesda)">
        <title>A reference genome for the long-term kleptoplast-retaining sea slug Elysia crispata morphotype clarki.</title>
        <authorList>
            <person name="Eastman K.E."/>
            <person name="Pendleton A.L."/>
            <person name="Shaikh M.A."/>
            <person name="Suttiyut T."/>
            <person name="Ogas R."/>
            <person name="Tomko P."/>
            <person name="Gavelis G."/>
            <person name="Widhalm J.R."/>
            <person name="Wisecaver J.H."/>
        </authorList>
    </citation>
    <scope>NUCLEOTIDE SEQUENCE</scope>
    <source>
        <strain evidence="2">ECLA1</strain>
    </source>
</reference>
<feature type="compositionally biased region" description="Basic residues" evidence="1">
    <location>
        <begin position="756"/>
        <end position="774"/>
    </location>
</feature>
<evidence type="ECO:0000313" key="3">
    <source>
        <dbReference type="Proteomes" id="UP001283361"/>
    </source>
</evidence>
<sequence>MELSNQRTDSTKQSPRRALTSFPFNKSVSKCNCGKYELKDIPQLWRVLPEGYDYKLCDYIELDNENQFHVTLRMRLTSKEEALEWKRLFEEKSLTTHVLDKSFPKVGRVSVFKVQYRCQFFDRRKTKNKLQTPEKSKFRDCHSILFINIKKFFKNTVDEHMPKYCTVLRLHYAHNHPLDTADVLRKRGLNPDIQQRFLEMYQHGTKPKDALDTHKRELLEKLGTEKYRQVVCDGYYVPNLAKVYRLYYQFHGKGVSAKTNTKRSSRHNPSADWLAFQTCPGITPAYEAENNEGNSGADFGGCGPCCGDENNDNDGCLDDTYEDASTKQSKTGQLRTEGRDIVSFSFQSNGNLETCKEQIASFTNDIVGRTASASYVTETHAQCLQYRSSSSHVLPGLEERPSNYCTGIVDSNAQHEYIKPPGSQDNQKAQELTIAPSNASDTFSTSNMESNDIIFDTHGSHNKDLNHPLHMDDQKAKTSLSNNYHQHKELRPFTFSLIQTLPSRTPNSTVHNYPTIVLTATTSTITTVTATSSIRGGDCHQYSQSHPIQAPRPLHLTQPCNQVSHLPMHQHIIPQPSLSSQSEVSSIVHLTQSSTFHSPVPPLSLNKVGQTFVTNGHLSSSSCEIDPTTSLAIPFFSMPSETSNLAPSSLDSLSRCSVNSSSYYIHHHNHQQQTLPQHTVQDNIAVLDETSSCTDKALRKPDFNIHSRLPLAQAPVSNPSLHPISSDTISAIKPAKVICTANIAQASSILCSRPITKTRTKKSRNPRTRQKPKSKLNSSKVINIKLVTKRWLEQKPKVDVETQNLASELMGNILLKEKAEKLKARLLTFLSELQGKLTSNPKLFVPAVEKFIQAGESAKDDSHLTALLRDFGKTDESSSCEQLKRSQKVISTKGCQTQFSQCERSCVKTNFVTSGAKVNRHSRIRSSRINSFRKNLDFYQLLGSNTT</sequence>
<dbReference type="PANTHER" id="PTHR35385">
    <property type="entry name" value="PROTEIN B, PUTATIVE-RELATED-RELATED"/>
    <property type="match status" value="1"/>
</dbReference>
<proteinExistence type="predicted"/>